<gene>
    <name evidence="23" type="ORF">SAMN05518683_106157</name>
</gene>
<evidence type="ECO:0000256" key="22">
    <source>
        <dbReference type="SAM" id="Phobius"/>
    </source>
</evidence>
<evidence type="ECO:0000256" key="5">
    <source>
        <dbReference type="ARBA" id="ARBA00022676"/>
    </source>
</evidence>
<evidence type="ECO:0000256" key="13">
    <source>
        <dbReference type="ARBA" id="ARBA00023316"/>
    </source>
</evidence>
<evidence type="ECO:0000256" key="7">
    <source>
        <dbReference type="ARBA" id="ARBA00022692"/>
    </source>
</evidence>
<comment type="subcellular location">
    <subcellularLocation>
        <location evidence="1">Cell membrane</location>
        <topology evidence="1">Multi-pass membrane protein</topology>
    </subcellularLocation>
</comment>
<organism evidence="23 24">
    <name type="scientific">Salibacterium halotolerans</name>
    <dbReference type="NCBI Taxonomy" id="1884432"/>
    <lineage>
        <taxon>Bacteria</taxon>
        <taxon>Bacillati</taxon>
        <taxon>Bacillota</taxon>
        <taxon>Bacilli</taxon>
        <taxon>Bacillales</taxon>
        <taxon>Bacillaceae</taxon>
    </lineage>
</organism>
<accession>A0A1I5R4Y0</accession>
<feature type="transmembrane region" description="Helical" evidence="22">
    <location>
        <begin position="78"/>
        <end position="97"/>
    </location>
</feature>
<dbReference type="GO" id="GO:0008955">
    <property type="term" value="F:peptidoglycan glycosyltransferase activity"/>
    <property type="evidence" value="ECO:0007669"/>
    <property type="project" value="UniProtKB-EC"/>
</dbReference>
<evidence type="ECO:0000256" key="20">
    <source>
        <dbReference type="ARBA" id="ARBA00049902"/>
    </source>
</evidence>
<evidence type="ECO:0000256" key="2">
    <source>
        <dbReference type="ARBA" id="ARBA00004752"/>
    </source>
</evidence>
<feature type="transmembrane region" description="Helical" evidence="22">
    <location>
        <begin position="343"/>
        <end position="363"/>
    </location>
</feature>
<dbReference type="PANTHER" id="PTHR30474:SF2">
    <property type="entry name" value="PEPTIDOGLYCAN GLYCOSYLTRANSFERASE FTSW-RELATED"/>
    <property type="match status" value="1"/>
</dbReference>
<dbReference type="GO" id="GO:0009252">
    <property type="term" value="P:peptidoglycan biosynthetic process"/>
    <property type="evidence" value="ECO:0007669"/>
    <property type="project" value="UniProtKB-KW"/>
</dbReference>
<keyword evidence="24" id="KW-1185">Reference proteome</keyword>
<feature type="transmembrane region" description="Helical" evidence="22">
    <location>
        <begin position="51"/>
        <end position="69"/>
    </location>
</feature>
<dbReference type="PANTHER" id="PTHR30474">
    <property type="entry name" value="CELL CYCLE PROTEIN"/>
    <property type="match status" value="1"/>
</dbReference>
<evidence type="ECO:0000313" key="24">
    <source>
        <dbReference type="Proteomes" id="UP000198892"/>
    </source>
</evidence>
<dbReference type="InterPro" id="IPR018365">
    <property type="entry name" value="Cell_cycle_FtsW-rel_CS"/>
</dbReference>
<evidence type="ECO:0000256" key="6">
    <source>
        <dbReference type="ARBA" id="ARBA00022679"/>
    </source>
</evidence>
<dbReference type="AlphaFoldDB" id="A0A1I5R4Y0"/>
<dbReference type="Pfam" id="PF01098">
    <property type="entry name" value="FTSW_RODA_SPOVE"/>
    <property type="match status" value="1"/>
</dbReference>
<dbReference type="InterPro" id="IPR013437">
    <property type="entry name" value="FtsW"/>
</dbReference>
<comment type="similarity">
    <text evidence="16">Belongs to the SEDS family. FtsW subfamily.</text>
</comment>
<evidence type="ECO:0000256" key="9">
    <source>
        <dbReference type="ARBA" id="ARBA00022984"/>
    </source>
</evidence>
<dbReference type="GO" id="GO:0008360">
    <property type="term" value="P:regulation of cell shape"/>
    <property type="evidence" value="ECO:0007669"/>
    <property type="project" value="UniProtKB-KW"/>
</dbReference>
<dbReference type="PROSITE" id="PS00428">
    <property type="entry name" value="FTSW_RODA_SPOVE"/>
    <property type="match status" value="1"/>
</dbReference>
<feature type="transmembrane region" description="Helical" evidence="22">
    <location>
        <begin position="187"/>
        <end position="203"/>
    </location>
</feature>
<dbReference type="GO" id="GO:0051301">
    <property type="term" value="P:cell division"/>
    <property type="evidence" value="ECO:0007669"/>
    <property type="project" value="UniProtKB-KW"/>
</dbReference>
<feature type="transmembrane region" description="Helical" evidence="22">
    <location>
        <begin position="266"/>
        <end position="292"/>
    </location>
</feature>
<name>A0A1I5R4Y0_9BACI</name>
<feature type="transmembrane region" description="Helical" evidence="22">
    <location>
        <begin position="163"/>
        <end position="180"/>
    </location>
</feature>
<feature type="transmembrane region" description="Helical" evidence="22">
    <location>
        <begin position="138"/>
        <end position="157"/>
    </location>
</feature>
<dbReference type="RefSeq" id="WP_093336382.1">
    <property type="nucleotide sequence ID" value="NZ_FOXD01000006.1"/>
</dbReference>
<keyword evidence="6" id="KW-0808">Transferase</keyword>
<evidence type="ECO:0000256" key="14">
    <source>
        <dbReference type="ARBA" id="ARBA00032370"/>
    </source>
</evidence>
<keyword evidence="3" id="KW-1003">Cell membrane</keyword>
<feature type="transmembrane region" description="Helical" evidence="22">
    <location>
        <begin position="103"/>
        <end position="126"/>
    </location>
</feature>
<evidence type="ECO:0000256" key="10">
    <source>
        <dbReference type="ARBA" id="ARBA00022989"/>
    </source>
</evidence>
<proteinExistence type="inferred from homology"/>
<dbReference type="STRING" id="1884432.SAMN05518683_106157"/>
<evidence type="ECO:0000313" key="23">
    <source>
        <dbReference type="EMBL" id="SFP53572.1"/>
    </source>
</evidence>
<evidence type="ECO:0000256" key="11">
    <source>
        <dbReference type="ARBA" id="ARBA00023136"/>
    </source>
</evidence>
<keyword evidence="12" id="KW-0131">Cell cycle</keyword>
<reference evidence="24" key="1">
    <citation type="submission" date="2016-10" db="EMBL/GenBank/DDBJ databases">
        <authorList>
            <person name="Varghese N."/>
            <person name="Submissions S."/>
        </authorList>
    </citation>
    <scope>NUCLEOTIDE SEQUENCE [LARGE SCALE GENOMIC DNA]</scope>
    <source>
        <strain evidence="24">S7</strain>
    </source>
</reference>
<evidence type="ECO:0000256" key="16">
    <source>
        <dbReference type="ARBA" id="ARBA00038053"/>
    </source>
</evidence>
<comment type="pathway">
    <text evidence="2">Cell wall biogenesis; peptidoglycan biosynthesis.</text>
</comment>
<evidence type="ECO:0000256" key="15">
    <source>
        <dbReference type="ARBA" id="ARBA00033270"/>
    </source>
</evidence>
<sequence length="384" mass="42071">MKTRRYKDYDWWLISAAMLLAMFGVIMIFSASFPLAIDMYDDPAHFFKRQLIWLALGSVLLFFFMHFRYEGLKKLSPFLIAGTILLLILVLLVGTTIRGATSWISIGPLTIQPSEFVKLAVIIYLAQVYSQKQAYINKFISGVLPPLVLVVVVFSLIMLQPDLGTAAAILMTAGIIVFLSGAKMRHLTVLGLLSGGVITYFALSEPYRVQRLIAFRDPFETAERAADNAYQLVQSYISIAHGGLTGTGLGQSVQKMHYLPDPHTDFILAIVAEELGIFGIGFVLICLLTIAWRGIKAGIRCRKTFGTLLAFGIVFQIVSQSIVNAGAATGLLPITGLPFPFLSYGGSSMLVSMAGIGILANISREGKRVKQAREEQAAEGREYG</sequence>
<keyword evidence="9" id="KW-0573">Peptidoglycan synthesis</keyword>
<evidence type="ECO:0000256" key="12">
    <source>
        <dbReference type="ARBA" id="ARBA00023306"/>
    </source>
</evidence>
<protein>
    <recommendedName>
        <fullName evidence="17">Probable peptidoglycan glycosyltransferase FtsW</fullName>
        <ecNumber evidence="19">2.4.99.28</ecNumber>
    </recommendedName>
    <alternativeName>
        <fullName evidence="18">Cell division protein FtsW</fullName>
    </alternativeName>
    <alternativeName>
        <fullName evidence="15">Cell wall polymerase</fullName>
    </alternativeName>
    <alternativeName>
        <fullName evidence="14">Peptidoglycan polymerase</fullName>
    </alternativeName>
</protein>
<evidence type="ECO:0000256" key="17">
    <source>
        <dbReference type="ARBA" id="ARBA00041185"/>
    </source>
</evidence>
<evidence type="ECO:0000256" key="21">
    <source>
        <dbReference type="ARBA" id="ARBA00049966"/>
    </source>
</evidence>
<keyword evidence="4 23" id="KW-0132">Cell division</keyword>
<comment type="catalytic activity">
    <reaction evidence="20">
        <text>[GlcNAc-(1-&gt;4)-Mur2Ac(oyl-L-Ala-gamma-D-Glu-L-Lys-D-Ala-D-Ala)](n)-di-trans,octa-cis-undecaprenyl diphosphate + beta-D-GlcNAc-(1-&gt;4)-Mur2Ac(oyl-L-Ala-gamma-D-Glu-L-Lys-D-Ala-D-Ala)-di-trans,octa-cis-undecaprenyl diphosphate = [GlcNAc-(1-&gt;4)-Mur2Ac(oyl-L-Ala-gamma-D-Glu-L-Lys-D-Ala-D-Ala)](n+1)-di-trans,octa-cis-undecaprenyl diphosphate + di-trans,octa-cis-undecaprenyl diphosphate + H(+)</text>
        <dbReference type="Rhea" id="RHEA:23708"/>
        <dbReference type="Rhea" id="RHEA-COMP:9602"/>
        <dbReference type="Rhea" id="RHEA-COMP:9603"/>
        <dbReference type="ChEBI" id="CHEBI:15378"/>
        <dbReference type="ChEBI" id="CHEBI:58405"/>
        <dbReference type="ChEBI" id="CHEBI:60033"/>
        <dbReference type="ChEBI" id="CHEBI:78435"/>
        <dbReference type="EC" id="2.4.99.28"/>
    </reaction>
</comment>
<feature type="transmembrane region" description="Helical" evidence="22">
    <location>
        <begin position="12"/>
        <end position="31"/>
    </location>
</feature>
<dbReference type="NCBIfam" id="TIGR02614">
    <property type="entry name" value="ftsW"/>
    <property type="match status" value="1"/>
</dbReference>
<dbReference type="Proteomes" id="UP000198892">
    <property type="component" value="Unassembled WGS sequence"/>
</dbReference>
<evidence type="ECO:0000256" key="19">
    <source>
        <dbReference type="ARBA" id="ARBA00044770"/>
    </source>
</evidence>
<dbReference type="GO" id="GO:0005886">
    <property type="term" value="C:plasma membrane"/>
    <property type="evidence" value="ECO:0007669"/>
    <property type="project" value="UniProtKB-SubCell"/>
</dbReference>
<keyword evidence="11 22" id="KW-0472">Membrane</keyword>
<dbReference type="EMBL" id="FOXD01000006">
    <property type="protein sequence ID" value="SFP53572.1"/>
    <property type="molecule type" value="Genomic_DNA"/>
</dbReference>
<evidence type="ECO:0000256" key="8">
    <source>
        <dbReference type="ARBA" id="ARBA00022960"/>
    </source>
</evidence>
<dbReference type="GO" id="GO:0015648">
    <property type="term" value="F:lipid-linked peptidoglycan transporter activity"/>
    <property type="evidence" value="ECO:0007669"/>
    <property type="project" value="TreeGrafter"/>
</dbReference>
<dbReference type="GO" id="GO:0071555">
    <property type="term" value="P:cell wall organization"/>
    <property type="evidence" value="ECO:0007669"/>
    <property type="project" value="UniProtKB-KW"/>
</dbReference>
<keyword evidence="13" id="KW-0961">Cell wall biogenesis/degradation</keyword>
<dbReference type="InterPro" id="IPR001182">
    <property type="entry name" value="FtsW/RodA"/>
</dbReference>
<dbReference type="GO" id="GO:0032153">
    <property type="term" value="C:cell division site"/>
    <property type="evidence" value="ECO:0007669"/>
    <property type="project" value="TreeGrafter"/>
</dbReference>
<evidence type="ECO:0000256" key="1">
    <source>
        <dbReference type="ARBA" id="ARBA00004651"/>
    </source>
</evidence>
<evidence type="ECO:0000256" key="3">
    <source>
        <dbReference type="ARBA" id="ARBA00022475"/>
    </source>
</evidence>
<evidence type="ECO:0000256" key="4">
    <source>
        <dbReference type="ARBA" id="ARBA00022618"/>
    </source>
</evidence>
<comment type="function">
    <text evidence="21">Peptidoglycan polymerase that is essential for cell division.</text>
</comment>
<dbReference type="EC" id="2.4.99.28" evidence="19"/>
<keyword evidence="8" id="KW-0133">Cell shape</keyword>
<dbReference type="OrthoDB" id="9768187at2"/>
<feature type="transmembrane region" description="Helical" evidence="22">
    <location>
        <begin position="304"/>
        <end position="323"/>
    </location>
</feature>
<evidence type="ECO:0000256" key="18">
    <source>
        <dbReference type="ARBA" id="ARBA00041418"/>
    </source>
</evidence>
<keyword evidence="7 22" id="KW-0812">Transmembrane</keyword>
<keyword evidence="5" id="KW-0328">Glycosyltransferase</keyword>
<keyword evidence="10 22" id="KW-1133">Transmembrane helix</keyword>